<evidence type="ECO:0000313" key="1">
    <source>
        <dbReference type="WBParaSite" id="TCLT_0001065301-mRNA-1"/>
    </source>
</evidence>
<reference evidence="1" key="1">
    <citation type="submission" date="2017-02" db="UniProtKB">
        <authorList>
            <consortium name="WormBaseParasite"/>
        </authorList>
    </citation>
    <scope>IDENTIFICATION</scope>
</reference>
<accession>A0A0N5DBT6</accession>
<sequence length="119" mass="13892">LVAAIYAFLQFCNDVSSFFSECKRDTRAELIEDLQKEKKILLAKLKRLLSQPLPPNNIEIKKTRYVTAEMASKYGKFSTPKAISSLADNMKYEKLLKKKCRTVFVKHFKTSRKKKNKRK</sequence>
<name>A0A0N5DBT6_THECL</name>
<dbReference type="AlphaFoldDB" id="A0A0N5DBT6"/>
<protein>
    <submittedName>
        <fullName evidence="1">Transposase</fullName>
    </submittedName>
</protein>
<proteinExistence type="predicted"/>
<dbReference type="WBParaSite" id="TCLT_0001065301-mRNA-1">
    <property type="protein sequence ID" value="TCLT_0001065301-mRNA-1"/>
    <property type="gene ID" value="TCLT_0001065301"/>
</dbReference>
<organism evidence="1">
    <name type="scientific">Thelazia callipaeda</name>
    <name type="common">Oriental eyeworm</name>
    <name type="synonym">Parasitic nematode</name>
    <dbReference type="NCBI Taxonomy" id="103827"/>
    <lineage>
        <taxon>Eukaryota</taxon>
        <taxon>Metazoa</taxon>
        <taxon>Ecdysozoa</taxon>
        <taxon>Nematoda</taxon>
        <taxon>Chromadorea</taxon>
        <taxon>Rhabditida</taxon>
        <taxon>Spirurina</taxon>
        <taxon>Spiruromorpha</taxon>
        <taxon>Thelazioidea</taxon>
        <taxon>Thelaziidae</taxon>
        <taxon>Thelazia</taxon>
    </lineage>
</organism>